<dbReference type="PANTHER" id="PTHR10996">
    <property type="entry name" value="2-HYDROXYACID DEHYDROGENASE-RELATED"/>
    <property type="match status" value="1"/>
</dbReference>
<dbReference type="EMBL" id="CAXLJM020000002">
    <property type="protein sequence ID" value="CAL8068743.1"/>
    <property type="molecule type" value="Genomic_DNA"/>
</dbReference>
<dbReference type="InterPro" id="IPR036291">
    <property type="entry name" value="NAD(P)-bd_dom_sf"/>
</dbReference>
<evidence type="ECO:0008006" key="7">
    <source>
        <dbReference type="Google" id="ProtNLM"/>
    </source>
</evidence>
<organism evidence="5 6">
    <name type="scientific">Orchesella dallaii</name>
    <dbReference type="NCBI Taxonomy" id="48710"/>
    <lineage>
        <taxon>Eukaryota</taxon>
        <taxon>Metazoa</taxon>
        <taxon>Ecdysozoa</taxon>
        <taxon>Arthropoda</taxon>
        <taxon>Hexapoda</taxon>
        <taxon>Collembola</taxon>
        <taxon>Entomobryomorpha</taxon>
        <taxon>Entomobryoidea</taxon>
        <taxon>Orchesellidae</taxon>
        <taxon>Orchesellinae</taxon>
        <taxon>Orchesella</taxon>
    </lineage>
</organism>
<dbReference type="Proteomes" id="UP001642540">
    <property type="component" value="Unassembled WGS sequence"/>
</dbReference>
<dbReference type="InterPro" id="IPR006140">
    <property type="entry name" value="D-isomer_DH_NAD-bd"/>
</dbReference>
<keyword evidence="1 2" id="KW-0560">Oxidoreductase</keyword>
<gene>
    <name evidence="5" type="ORF">ODALV1_LOCUS440</name>
</gene>
<name>A0ABP1PPI6_9HEXA</name>
<evidence type="ECO:0000313" key="5">
    <source>
        <dbReference type="EMBL" id="CAL8068743.1"/>
    </source>
</evidence>
<dbReference type="InterPro" id="IPR050223">
    <property type="entry name" value="D-isomer_2-hydroxyacid_DH"/>
</dbReference>
<feature type="domain" description="D-isomer specific 2-hydroxyacid dehydrogenase NAD-binding" evidence="4">
    <location>
        <begin position="159"/>
        <end position="338"/>
    </location>
</feature>
<keyword evidence="6" id="KW-1185">Reference proteome</keyword>
<protein>
    <recommendedName>
        <fullName evidence="7">Glyoxylate reductase/hydroxypyruvate reductase</fullName>
    </recommendedName>
</protein>
<feature type="domain" description="D-isomer specific 2-hydroxyacid dehydrogenase catalytic" evidence="3">
    <location>
        <begin position="59"/>
        <end position="366"/>
    </location>
</feature>
<dbReference type="Gene3D" id="3.40.50.720">
    <property type="entry name" value="NAD(P)-binding Rossmann-like Domain"/>
    <property type="match status" value="2"/>
</dbReference>
<comment type="similarity">
    <text evidence="2">Belongs to the D-isomer specific 2-hydroxyacid dehydrogenase family.</text>
</comment>
<sequence length="370" mass="40427">MIRSKLIQFISSSPFISPTSFSTINKTFLSSTSNGAIYSIRMSSSGSGTKPKVFVSRPDIPKAAMKLLEDKFQLTIWTEPRPVPRDFLLQNVGGSDALYCLITDKIDKELLDAAGPNLKVIGTMSVGHDHIDMPEVKKRGIQVGFTPNVLTNATAETTLAVLLAASRRMFEAREELLNGGWAKSAWGPEYLCGQELTDSTVGIYGMGRIGQAVMKRLKAFDVAKFLYSGRSAKPELKDEANFVDFDTLCKESDFVIVTCALTPETKEIFNERAFSLMKPNCVFVNTSRGGTVDQEALIKALKTNQIFSAGLDVMTPEPLPLDHELTKIRNCVVVPHIGSATYKARTDMAVTTAKNIIAALEGTPMPAKLC</sequence>
<evidence type="ECO:0000259" key="4">
    <source>
        <dbReference type="Pfam" id="PF02826"/>
    </source>
</evidence>
<dbReference type="SUPFAM" id="SSF51735">
    <property type="entry name" value="NAD(P)-binding Rossmann-fold domains"/>
    <property type="match status" value="1"/>
</dbReference>
<evidence type="ECO:0000256" key="2">
    <source>
        <dbReference type="RuleBase" id="RU003719"/>
    </source>
</evidence>
<evidence type="ECO:0000259" key="3">
    <source>
        <dbReference type="Pfam" id="PF00389"/>
    </source>
</evidence>
<evidence type="ECO:0000313" key="6">
    <source>
        <dbReference type="Proteomes" id="UP001642540"/>
    </source>
</evidence>
<dbReference type="CDD" id="cd05301">
    <property type="entry name" value="GDH"/>
    <property type="match status" value="1"/>
</dbReference>
<accession>A0ABP1PPI6</accession>
<comment type="caution">
    <text evidence="5">The sequence shown here is derived from an EMBL/GenBank/DDBJ whole genome shotgun (WGS) entry which is preliminary data.</text>
</comment>
<dbReference type="PANTHER" id="PTHR10996:SF277">
    <property type="entry name" value="GLYOXYLATE REDUCTASE_HYDROXYPYRUVATE REDUCTASE"/>
    <property type="match status" value="1"/>
</dbReference>
<dbReference type="Pfam" id="PF00389">
    <property type="entry name" value="2-Hacid_dh"/>
    <property type="match status" value="1"/>
</dbReference>
<dbReference type="SUPFAM" id="SSF52283">
    <property type="entry name" value="Formate/glycerate dehydrogenase catalytic domain-like"/>
    <property type="match status" value="1"/>
</dbReference>
<proteinExistence type="inferred from homology"/>
<reference evidence="5 6" key="1">
    <citation type="submission" date="2024-08" db="EMBL/GenBank/DDBJ databases">
        <authorList>
            <person name="Cucini C."/>
            <person name="Frati F."/>
        </authorList>
    </citation>
    <scope>NUCLEOTIDE SEQUENCE [LARGE SCALE GENOMIC DNA]</scope>
</reference>
<evidence type="ECO:0000256" key="1">
    <source>
        <dbReference type="ARBA" id="ARBA00023002"/>
    </source>
</evidence>
<dbReference type="Pfam" id="PF02826">
    <property type="entry name" value="2-Hacid_dh_C"/>
    <property type="match status" value="1"/>
</dbReference>
<dbReference type="InterPro" id="IPR006139">
    <property type="entry name" value="D-isomer_2_OHA_DH_cat_dom"/>
</dbReference>